<dbReference type="EMBL" id="ON649698">
    <property type="protein sequence ID" value="UVF62247.1"/>
    <property type="molecule type" value="Genomic_DNA"/>
</dbReference>
<keyword evidence="3" id="KW-1185">Reference proteome</keyword>
<dbReference type="Gene3D" id="1.20.1280.290">
    <property type="match status" value="1"/>
</dbReference>
<keyword evidence="1" id="KW-1133">Transmembrane helix</keyword>
<name>A0A976YF30_9CAUD</name>
<dbReference type="InterPro" id="IPR004316">
    <property type="entry name" value="SWEET_rpt"/>
</dbReference>
<protein>
    <submittedName>
        <fullName evidence="2">SemiSWEET transporter</fullName>
    </submittedName>
</protein>
<proteinExistence type="predicted"/>
<keyword evidence="1" id="KW-0472">Membrane</keyword>
<organism evidence="2 3">
    <name type="scientific">Nitrososphaeria virus YSH_1032793</name>
    <dbReference type="NCBI Taxonomy" id="3071320"/>
    <lineage>
        <taxon>Viruses</taxon>
        <taxon>Duplodnaviria</taxon>
        <taxon>Heunggongvirae</taxon>
        <taxon>Uroviricota</taxon>
        <taxon>Caudoviricetes</taxon>
        <taxon>Juravirales</taxon>
        <taxon>Yanlukaviridae</taxon>
        <taxon>Sweetvirus</taxon>
        <taxon>Sweetvirus yangshanense</taxon>
    </lineage>
</organism>
<feature type="transmembrane region" description="Helical" evidence="1">
    <location>
        <begin position="63"/>
        <end position="83"/>
    </location>
</feature>
<evidence type="ECO:0000313" key="2">
    <source>
        <dbReference type="EMBL" id="UVF62247.1"/>
    </source>
</evidence>
<dbReference type="GO" id="GO:0016020">
    <property type="term" value="C:membrane"/>
    <property type="evidence" value="ECO:0007669"/>
    <property type="project" value="InterPro"/>
</dbReference>
<feature type="transmembrane region" description="Helical" evidence="1">
    <location>
        <begin position="36"/>
        <end position="57"/>
    </location>
</feature>
<sequence length="90" mass="10074">MDLLYISGIIATIMVLSGSGYQAFKIWRTKETKGLTYPLIINVFGAMILFTIFGIVIKDPVVMYGNFIGVLIYLHLLSLKICIERISSVN</sequence>
<keyword evidence="1" id="KW-0812">Transmembrane</keyword>
<evidence type="ECO:0000256" key="1">
    <source>
        <dbReference type="SAM" id="Phobius"/>
    </source>
</evidence>
<evidence type="ECO:0000313" key="3">
    <source>
        <dbReference type="Proteomes" id="UP001156951"/>
    </source>
</evidence>
<feature type="transmembrane region" description="Helical" evidence="1">
    <location>
        <begin position="6"/>
        <end position="24"/>
    </location>
</feature>
<reference evidence="2 3" key="1">
    <citation type="submission" date="2022-05" db="EMBL/GenBank/DDBJ databases">
        <title>Diverse viruses of marine archaea discovered using metagenomics.</title>
        <authorList>
            <person name="Zhou Y."/>
        </authorList>
    </citation>
    <scope>NUCLEOTIDE SEQUENCE [LARGE SCALE GENOMIC DNA]</scope>
    <source>
        <strain evidence="2">YSH_1032793</strain>
    </source>
</reference>
<dbReference type="Proteomes" id="UP001156951">
    <property type="component" value="Segment"/>
</dbReference>
<dbReference type="Pfam" id="PF03083">
    <property type="entry name" value="MtN3_slv"/>
    <property type="match status" value="1"/>
</dbReference>
<accession>A0A976YF30</accession>